<dbReference type="EMBL" id="BORQ01000006">
    <property type="protein sequence ID" value="GIO33557.1"/>
    <property type="molecule type" value="Genomic_DNA"/>
</dbReference>
<evidence type="ECO:0000313" key="2">
    <source>
        <dbReference type="Proteomes" id="UP000679779"/>
    </source>
</evidence>
<proteinExistence type="predicted"/>
<evidence type="ECO:0000313" key="1">
    <source>
        <dbReference type="EMBL" id="GIO33557.1"/>
    </source>
</evidence>
<sequence length="67" mass="7669">MVTDAFQQLILLYALCRPSSARISFEVRAEADLPYSPERVFRTKNIVSAYIRFIFLSYRNHALKGGG</sequence>
<gene>
    <name evidence="1" type="ORF">J2TS6_46980</name>
</gene>
<reference evidence="1" key="1">
    <citation type="submission" date="2021-03" db="EMBL/GenBank/DDBJ databases">
        <title>Antimicrobial resistance genes in bacteria isolated from Japanese honey, and their potential for conferring macrolide and lincosamide resistance in the American foulbrood pathogen Paenibacillus larvae.</title>
        <authorList>
            <person name="Okamoto M."/>
            <person name="Kumagai M."/>
            <person name="Kanamori H."/>
            <person name="Takamatsu D."/>
        </authorList>
    </citation>
    <scope>NUCLEOTIDE SEQUENCE</scope>
    <source>
        <strain evidence="1">J2TS6</strain>
    </source>
</reference>
<organism evidence="1 2">
    <name type="scientific">Paenibacillus albilobatus</name>
    <dbReference type="NCBI Taxonomy" id="2716884"/>
    <lineage>
        <taxon>Bacteria</taxon>
        <taxon>Bacillati</taxon>
        <taxon>Bacillota</taxon>
        <taxon>Bacilli</taxon>
        <taxon>Bacillales</taxon>
        <taxon>Paenibacillaceae</taxon>
        <taxon>Paenibacillus</taxon>
    </lineage>
</organism>
<comment type="caution">
    <text evidence="1">The sequence shown here is derived from an EMBL/GenBank/DDBJ whole genome shotgun (WGS) entry which is preliminary data.</text>
</comment>
<dbReference type="AlphaFoldDB" id="A0A919XIK0"/>
<name>A0A919XIK0_9BACL</name>
<protein>
    <submittedName>
        <fullName evidence="1">Uncharacterized protein</fullName>
    </submittedName>
</protein>
<accession>A0A919XIK0</accession>
<keyword evidence="2" id="KW-1185">Reference proteome</keyword>
<dbReference type="Proteomes" id="UP000679779">
    <property type="component" value="Unassembled WGS sequence"/>
</dbReference>